<evidence type="ECO:0000313" key="3">
    <source>
        <dbReference type="Proteomes" id="UP000291343"/>
    </source>
</evidence>
<dbReference type="SMR" id="A0A482XH89"/>
<feature type="region of interest" description="Disordered" evidence="1">
    <location>
        <begin position="97"/>
        <end position="117"/>
    </location>
</feature>
<dbReference type="AlphaFoldDB" id="A0A482XH89"/>
<accession>A0A482XH89</accession>
<gene>
    <name evidence="2" type="ORF">LSTR_LSTR004525</name>
</gene>
<comment type="caution">
    <text evidence="2">The sequence shown here is derived from an EMBL/GenBank/DDBJ whole genome shotgun (WGS) entry which is preliminary data.</text>
</comment>
<dbReference type="InParanoid" id="A0A482XH89"/>
<dbReference type="Proteomes" id="UP000291343">
    <property type="component" value="Unassembled WGS sequence"/>
</dbReference>
<reference evidence="2 3" key="1">
    <citation type="journal article" date="2017" name="Gigascience">
        <title>Genome sequence of the small brown planthopper, Laodelphax striatellus.</title>
        <authorList>
            <person name="Zhu J."/>
            <person name="Jiang F."/>
            <person name="Wang X."/>
            <person name="Yang P."/>
            <person name="Bao Y."/>
            <person name="Zhao W."/>
            <person name="Wang W."/>
            <person name="Lu H."/>
            <person name="Wang Q."/>
            <person name="Cui N."/>
            <person name="Li J."/>
            <person name="Chen X."/>
            <person name="Luo L."/>
            <person name="Yu J."/>
            <person name="Kang L."/>
            <person name="Cui F."/>
        </authorList>
    </citation>
    <scope>NUCLEOTIDE SEQUENCE [LARGE SCALE GENOMIC DNA]</scope>
    <source>
        <strain evidence="2">Lst14</strain>
    </source>
</reference>
<keyword evidence="3" id="KW-1185">Reference proteome</keyword>
<evidence type="ECO:0000256" key="1">
    <source>
        <dbReference type="SAM" id="MobiDB-lite"/>
    </source>
</evidence>
<name>A0A482XH89_LAOST</name>
<feature type="compositionally biased region" description="Polar residues" evidence="1">
    <location>
        <begin position="102"/>
        <end position="117"/>
    </location>
</feature>
<evidence type="ECO:0000313" key="2">
    <source>
        <dbReference type="EMBL" id="RZF44900.1"/>
    </source>
</evidence>
<organism evidence="2 3">
    <name type="scientific">Laodelphax striatellus</name>
    <name type="common">Small brown planthopper</name>
    <name type="synonym">Delphax striatella</name>
    <dbReference type="NCBI Taxonomy" id="195883"/>
    <lineage>
        <taxon>Eukaryota</taxon>
        <taxon>Metazoa</taxon>
        <taxon>Ecdysozoa</taxon>
        <taxon>Arthropoda</taxon>
        <taxon>Hexapoda</taxon>
        <taxon>Insecta</taxon>
        <taxon>Pterygota</taxon>
        <taxon>Neoptera</taxon>
        <taxon>Paraneoptera</taxon>
        <taxon>Hemiptera</taxon>
        <taxon>Auchenorrhyncha</taxon>
        <taxon>Fulgoroidea</taxon>
        <taxon>Delphacidae</taxon>
        <taxon>Criomorphinae</taxon>
        <taxon>Laodelphax</taxon>
    </lineage>
</organism>
<sequence length="117" mass="13362">MNEMENNEDEPEEFTTIFIKEEMNNLESNEDELEEFTKIFIKQERILPDEDLSEDVEVAFDIAVDPFQLNKGCSSASKESNIEISAPSSCVEQEAESKQCEELNSSDPLSNNIDKFD</sequence>
<protein>
    <submittedName>
        <fullName evidence="2">Uncharacterized protein</fullName>
    </submittedName>
</protein>
<dbReference type="EMBL" id="QKKF02010263">
    <property type="protein sequence ID" value="RZF44900.1"/>
    <property type="molecule type" value="Genomic_DNA"/>
</dbReference>
<proteinExistence type="predicted"/>